<accession>A0A6A0B7H9</accession>
<reference evidence="1 2" key="1">
    <citation type="submission" date="2020-02" db="EMBL/GenBank/DDBJ databases">
        <title>Draft genome sequence of Lactococcus sp. Hs20B0-1.</title>
        <authorList>
            <person name="Noda S."/>
            <person name="Yuki M."/>
            <person name="Ohkuma M."/>
        </authorList>
    </citation>
    <scope>NUCLEOTIDE SEQUENCE [LARGE SCALE GENOMIC DNA]</scope>
    <source>
        <strain evidence="1 2">Hs20B0-1</strain>
    </source>
</reference>
<dbReference type="Gene3D" id="3.40.1360.10">
    <property type="match status" value="1"/>
</dbReference>
<organism evidence="1 2">
    <name type="scientific">Pseudolactococcus insecticola</name>
    <dbReference type="NCBI Taxonomy" id="2709158"/>
    <lineage>
        <taxon>Bacteria</taxon>
        <taxon>Bacillati</taxon>
        <taxon>Bacillota</taxon>
        <taxon>Bacilli</taxon>
        <taxon>Lactobacillales</taxon>
        <taxon>Streptococcaceae</taxon>
        <taxon>Pseudolactococcus</taxon>
    </lineage>
</organism>
<dbReference type="Pfam" id="PF13155">
    <property type="entry name" value="Toprim_2"/>
    <property type="match status" value="1"/>
</dbReference>
<sequence>MDFETLKQQAKRKNILSVAETLGLTIKKVGKTYKTVEHDSLVLDTNVNMYYWNSRQESGDPIQLLQNEEIGEGLSFQEAVYKLNDMELPEAVTIENQIYQPFEYEVDEDVSIEELKKYLHDARGISYETILEMIDRKIIAQGEFLLNGIMQKVIIFKFTYQGEITGASIKSTLPEKTKSKILANSDGSTALNFKIGNPNKIIAFEAPIDMLSYYDLYKKTLTDVLLVAMEGFKEKVISTYISEIVTNKKMNRDARENFLEMTEYTYDIPNMPEVHLAVDNDKAGRSFIKKMQKNYPKLNIVDAKPELPEKRNKEKLDWNEFLIMQPTMKFIKSKLKTNQKSNFSKTIKNSQTIITYKINGSDYLPITSEKEYYQIIVQDEDANFDDDEKKITINFQYSENDNTQTPFFIGKGYDYNKEIYENLRAELPFKHKITKENIEDVIFQNTLKNNILVQIKNTNNIQENPYAYTSEKEILIKPIIESIINILKK</sequence>
<dbReference type="RefSeq" id="WP_172357838.1">
    <property type="nucleotide sequence ID" value="NZ_BLLH01000014.1"/>
</dbReference>
<gene>
    <name evidence="1" type="ORF">Hs20B_17870</name>
</gene>
<keyword evidence="2" id="KW-1185">Reference proteome</keyword>
<dbReference type="SUPFAM" id="SSF57783">
    <property type="entry name" value="Zinc beta-ribbon"/>
    <property type="match status" value="1"/>
</dbReference>
<protein>
    <recommendedName>
        <fullName evidence="3">DUF3991 domain-containing protein</fullName>
    </recommendedName>
</protein>
<dbReference type="AlphaFoldDB" id="A0A6A0B7H9"/>
<proteinExistence type="predicted"/>
<evidence type="ECO:0000313" key="1">
    <source>
        <dbReference type="EMBL" id="GFH41389.1"/>
    </source>
</evidence>
<dbReference type="EMBL" id="BLLH01000014">
    <property type="protein sequence ID" value="GFH41389.1"/>
    <property type="molecule type" value="Genomic_DNA"/>
</dbReference>
<dbReference type="Proteomes" id="UP000475928">
    <property type="component" value="Unassembled WGS sequence"/>
</dbReference>
<evidence type="ECO:0008006" key="3">
    <source>
        <dbReference type="Google" id="ProtNLM"/>
    </source>
</evidence>
<evidence type="ECO:0000313" key="2">
    <source>
        <dbReference type="Proteomes" id="UP000475928"/>
    </source>
</evidence>
<name>A0A6A0B7H9_9LACT</name>
<comment type="caution">
    <text evidence="1">The sequence shown here is derived from an EMBL/GenBank/DDBJ whole genome shotgun (WGS) entry which is preliminary data.</text>
</comment>